<protein>
    <submittedName>
        <fullName evidence="1">Uncharacterized protein</fullName>
    </submittedName>
</protein>
<dbReference type="AlphaFoldDB" id="A0A0B0EDS4"/>
<evidence type="ECO:0000313" key="2">
    <source>
        <dbReference type="Proteomes" id="UP000030652"/>
    </source>
</evidence>
<dbReference type="EMBL" id="JRYO01000207">
    <property type="protein sequence ID" value="KHE91347.1"/>
    <property type="molecule type" value="Genomic_DNA"/>
</dbReference>
<gene>
    <name evidence="1" type="ORF">SCABRO_02895</name>
</gene>
<reference evidence="1 2" key="1">
    <citation type="submission" date="2014-10" db="EMBL/GenBank/DDBJ databases">
        <title>Draft genome of anammox bacterium scalindua brodae, obtained using differential coverage binning of sequence data from two enrichment reactors.</title>
        <authorList>
            <person name="Speth D.R."/>
            <person name="Russ L."/>
            <person name="Kartal B."/>
            <person name="Op den Camp H.J."/>
            <person name="Dutilh B.E."/>
            <person name="Jetten M.S."/>
        </authorList>
    </citation>
    <scope>NUCLEOTIDE SEQUENCE [LARGE SCALE GENOMIC DNA]</scope>
    <source>
        <strain evidence="1">RU1</strain>
    </source>
</reference>
<evidence type="ECO:0000313" key="1">
    <source>
        <dbReference type="EMBL" id="KHE91347.1"/>
    </source>
</evidence>
<organism evidence="1 2">
    <name type="scientific">Candidatus Scalindua brodae</name>
    <dbReference type="NCBI Taxonomy" id="237368"/>
    <lineage>
        <taxon>Bacteria</taxon>
        <taxon>Pseudomonadati</taxon>
        <taxon>Planctomycetota</taxon>
        <taxon>Candidatus Brocadiia</taxon>
        <taxon>Candidatus Brocadiales</taxon>
        <taxon>Candidatus Scalinduaceae</taxon>
        <taxon>Candidatus Scalindua</taxon>
    </lineage>
</organism>
<comment type="caution">
    <text evidence="1">The sequence shown here is derived from an EMBL/GenBank/DDBJ whole genome shotgun (WGS) entry which is preliminary data.</text>
</comment>
<name>A0A0B0EDS4_9BACT</name>
<accession>A0A0B0EDS4</accession>
<sequence>MNRHEFHEFTLIHFDLLLKNRSCFYYVPTFCYPMMLPPQNSHLIPEKYLNALSPLTLLSYQLLLIRAFPPLSLSRDCQTVRLTTLQLSIHSRHIAREKYNIGRVLELLHFPGEHSHFIVYKRGGFTSFNSPYLAPYVCLFVRVD</sequence>
<proteinExistence type="predicted"/>
<dbReference type="Proteomes" id="UP000030652">
    <property type="component" value="Unassembled WGS sequence"/>
</dbReference>